<evidence type="ECO:0000313" key="1">
    <source>
        <dbReference type="EMBL" id="SNR87164.1"/>
    </source>
</evidence>
<dbReference type="RefSeq" id="WP_143437188.1">
    <property type="nucleotide sequence ID" value="NZ_FZNS01000010.1"/>
</dbReference>
<dbReference type="EMBL" id="FZNS01000010">
    <property type="protein sequence ID" value="SNR87164.1"/>
    <property type="molecule type" value="Genomic_DNA"/>
</dbReference>
<dbReference type="AlphaFoldDB" id="A0A238ZWM4"/>
<gene>
    <name evidence="1" type="ORF">SAMN06269173_1101</name>
</gene>
<accession>A0A238ZWM4</accession>
<organism evidence="1 2">
    <name type="scientific">Hymenobacter mucosus</name>
    <dbReference type="NCBI Taxonomy" id="1411120"/>
    <lineage>
        <taxon>Bacteria</taxon>
        <taxon>Pseudomonadati</taxon>
        <taxon>Bacteroidota</taxon>
        <taxon>Cytophagia</taxon>
        <taxon>Cytophagales</taxon>
        <taxon>Hymenobacteraceae</taxon>
        <taxon>Hymenobacter</taxon>
    </lineage>
</organism>
<protein>
    <submittedName>
        <fullName evidence="1">Uncharacterized protein</fullName>
    </submittedName>
</protein>
<name>A0A238ZWM4_9BACT</name>
<reference evidence="2" key="1">
    <citation type="submission" date="2017-06" db="EMBL/GenBank/DDBJ databases">
        <authorList>
            <person name="Varghese N."/>
            <person name="Submissions S."/>
        </authorList>
    </citation>
    <scope>NUCLEOTIDE SEQUENCE [LARGE SCALE GENOMIC DNA]</scope>
    <source>
        <strain evidence="2">DSM 28041</strain>
    </source>
</reference>
<proteinExistence type="predicted"/>
<evidence type="ECO:0000313" key="2">
    <source>
        <dbReference type="Proteomes" id="UP000198310"/>
    </source>
</evidence>
<keyword evidence="2" id="KW-1185">Reference proteome</keyword>
<dbReference type="Proteomes" id="UP000198310">
    <property type="component" value="Unassembled WGS sequence"/>
</dbReference>
<sequence length="214" mass="23160">MRNSLLLLTTAAGIFQLGSLASTTRQEPYTGLVTAIRATGAGHSIELNGRRIDAAEYFRLEAGPEPVAHGLLHQHTEGVAGGHLEVRLPSENDRIIFCNTPEEAIAVLARTIGVREVAEEVACLKRALAVGPLDEKRWRGSFGIVGQLAYVSSGRQRPEPRFGVGQLVSAFSPHSTYQIEGIQLLCDVYNRRGFGALGEWHYLVGGPPGLTHQI</sequence>